<gene>
    <name evidence="1" type="ORF">PYCCODRAFT_1376781</name>
</gene>
<organism evidence="1 2">
    <name type="scientific">Trametes coccinea (strain BRFM310)</name>
    <name type="common">Pycnoporus coccineus</name>
    <dbReference type="NCBI Taxonomy" id="1353009"/>
    <lineage>
        <taxon>Eukaryota</taxon>
        <taxon>Fungi</taxon>
        <taxon>Dikarya</taxon>
        <taxon>Basidiomycota</taxon>
        <taxon>Agaricomycotina</taxon>
        <taxon>Agaricomycetes</taxon>
        <taxon>Polyporales</taxon>
        <taxon>Polyporaceae</taxon>
        <taxon>Trametes</taxon>
    </lineage>
</organism>
<dbReference type="AlphaFoldDB" id="A0A1Y2IB74"/>
<dbReference type="EMBL" id="KZ084148">
    <property type="protein sequence ID" value="OSC97670.1"/>
    <property type="molecule type" value="Genomic_DNA"/>
</dbReference>
<keyword evidence="2" id="KW-1185">Reference proteome</keyword>
<feature type="non-terminal residue" evidence="1">
    <location>
        <position position="1"/>
    </location>
</feature>
<reference evidence="1 2" key="1">
    <citation type="journal article" date="2015" name="Biotechnol. Biofuels">
        <title>Enhanced degradation of softwood versus hardwood by the white-rot fungus Pycnoporus coccineus.</title>
        <authorList>
            <person name="Couturier M."/>
            <person name="Navarro D."/>
            <person name="Chevret D."/>
            <person name="Henrissat B."/>
            <person name="Piumi F."/>
            <person name="Ruiz-Duenas F.J."/>
            <person name="Martinez A.T."/>
            <person name="Grigoriev I.V."/>
            <person name="Riley R."/>
            <person name="Lipzen A."/>
            <person name="Berrin J.G."/>
            <person name="Master E.R."/>
            <person name="Rosso M.N."/>
        </authorList>
    </citation>
    <scope>NUCLEOTIDE SEQUENCE [LARGE SCALE GENOMIC DNA]</scope>
    <source>
        <strain evidence="1 2">BRFM310</strain>
    </source>
</reference>
<evidence type="ECO:0000313" key="2">
    <source>
        <dbReference type="Proteomes" id="UP000193067"/>
    </source>
</evidence>
<dbReference type="Proteomes" id="UP000193067">
    <property type="component" value="Unassembled WGS sequence"/>
</dbReference>
<accession>A0A1Y2IB74</accession>
<sequence length="56" mass="6396">VNFDKYITERYGIVLKNWPLSKFHAPGDICSCPELDILIASWTSSATRFSSMDNQE</sequence>
<name>A0A1Y2IB74_TRAC3</name>
<dbReference type="OrthoDB" id="3267359at2759"/>
<proteinExistence type="predicted"/>
<dbReference type="STRING" id="1353009.A0A1Y2IB74"/>
<protein>
    <submittedName>
        <fullName evidence="1">Uncharacterized protein</fullName>
    </submittedName>
</protein>
<evidence type="ECO:0000313" key="1">
    <source>
        <dbReference type="EMBL" id="OSC97670.1"/>
    </source>
</evidence>